<feature type="transmembrane region" description="Helical" evidence="1">
    <location>
        <begin position="267"/>
        <end position="292"/>
    </location>
</feature>
<proteinExistence type="predicted"/>
<keyword evidence="1" id="KW-0472">Membrane</keyword>
<evidence type="ECO:0000313" key="2">
    <source>
        <dbReference type="EMBL" id="TVZ67982.1"/>
    </source>
</evidence>
<protein>
    <submittedName>
        <fullName evidence="2">Uncharacterized membrane protein YjgN (DUF898 family)</fullName>
    </submittedName>
</protein>
<feature type="transmembrane region" description="Helical" evidence="1">
    <location>
        <begin position="228"/>
        <end position="255"/>
    </location>
</feature>
<feature type="transmembrane region" description="Helical" evidence="1">
    <location>
        <begin position="76"/>
        <end position="93"/>
    </location>
</feature>
<name>A0A559T060_SERFO</name>
<dbReference type="InterPro" id="IPR010295">
    <property type="entry name" value="DUF898"/>
</dbReference>
<dbReference type="AlphaFoldDB" id="A0A559T060"/>
<sequence>MENNSTQNNVRHQMYFHGKGGEYFSIWLVNLLLTVITLGIYSAWATVRRRRYFYGNTELNGDRFDYHAQPMQILKGRLLVVAGVIVFYILLFLEPLLGVLVLLAFLALIPWIIIRSWRYNAIMSSYRGVRFNYQCRIGRAYWALLFCPILLVIGLYVAIIILVLIGSGAESISGAITLAIVSIAVLVPLFAAINGIVAALQYDLYVNNLCFGHTPFVAELKKAAFIKFALMSLLIFLPFFVIALILAGSFFVTLFQFAMMGGMSDDMALTLMIGNAFSLFMMIVVILIGALVSSSYHVVAQRNYLFNQASLQGEVKLHSSMQTLSYLWLLITNSLITLFSLGFAAPVAEVRHARYLAQSTQVEGDLSLLTVQAHHETANSAIAEEAVQALDLGSSF</sequence>
<accession>A0A559T060</accession>
<keyword evidence="1" id="KW-0812">Transmembrane</keyword>
<keyword evidence="1" id="KW-1133">Transmembrane helix</keyword>
<reference evidence="2" key="1">
    <citation type="submission" date="2019-06" db="EMBL/GenBank/DDBJ databases">
        <authorList>
            <person name="Deangelis K."/>
            <person name="Huntemann M."/>
            <person name="Clum A."/>
            <person name="Pillay M."/>
            <person name="Palaniappan K."/>
            <person name="Varghese N."/>
            <person name="Mikhailova N."/>
            <person name="Stamatis D."/>
            <person name="Reddy T."/>
            <person name="Daum C."/>
            <person name="Shapiro N."/>
            <person name="Ivanova N."/>
            <person name="Kyrpides N."/>
            <person name="Woyke T."/>
        </authorList>
    </citation>
    <scope>NUCLEOTIDE SEQUENCE [LARGE SCALE GENOMIC DNA]</scope>
    <source>
        <strain evidence="2">128R</strain>
    </source>
</reference>
<organism evidence="2">
    <name type="scientific">Serratia fonticola</name>
    <dbReference type="NCBI Taxonomy" id="47917"/>
    <lineage>
        <taxon>Bacteria</taxon>
        <taxon>Pseudomonadati</taxon>
        <taxon>Pseudomonadota</taxon>
        <taxon>Gammaproteobacteria</taxon>
        <taxon>Enterobacterales</taxon>
        <taxon>Yersiniaceae</taxon>
        <taxon>Serratia</taxon>
    </lineage>
</organism>
<feature type="transmembrane region" description="Helical" evidence="1">
    <location>
        <begin position="172"/>
        <end position="193"/>
    </location>
</feature>
<feature type="transmembrane region" description="Helical" evidence="1">
    <location>
        <begin position="99"/>
        <end position="119"/>
    </location>
</feature>
<dbReference type="EMBL" id="VISQ01000001">
    <property type="protein sequence ID" value="TVZ67982.1"/>
    <property type="molecule type" value="Genomic_DNA"/>
</dbReference>
<gene>
    <name evidence="2" type="ORF">FHU10_0381</name>
</gene>
<feature type="transmembrane region" description="Helical" evidence="1">
    <location>
        <begin position="24"/>
        <end position="44"/>
    </location>
</feature>
<evidence type="ECO:0000256" key="1">
    <source>
        <dbReference type="SAM" id="Phobius"/>
    </source>
</evidence>
<feature type="transmembrane region" description="Helical" evidence="1">
    <location>
        <begin position="326"/>
        <end position="348"/>
    </location>
</feature>
<reference evidence="2" key="2">
    <citation type="submission" date="2019-08" db="EMBL/GenBank/DDBJ databases">
        <title>Investigation of anaerobic lignin degradation for improved lignocellulosic biofuels.</title>
        <authorList>
            <person name="Deangelis K.PhD."/>
        </authorList>
    </citation>
    <scope>NUCLEOTIDE SEQUENCE [LARGE SCALE GENOMIC DNA]</scope>
    <source>
        <strain evidence="2">128R</strain>
    </source>
</reference>
<dbReference type="Pfam" id="PF05987">
    <property type="entry name" value="DUF898"/>
    <property type="match status" value="1"/>
</dbReference>
<feature type="transmembrane region" description="Helical" evidence="1">
    <location>
        <begin position="140"/>
        <end position="166"/>
    </location>
</feature>
<dbReference type="OrthoDB" id="9765721at2"/>
<comment type="caution">
    <text evidence="2">The sequence shown here is derived from an EMBL/GenBank/DDBJ whole genome shotgun (WGS) entry which is preliminary data.</text>
</comment>